<keyword evidence="2" id="KW-1185">Reference proteome</keyword>
<dbReference type="AlphaFoldDB" id="A0A8X6GGQ8"/>
<comment type="caution">
    <text evidence="1">The sequence shown here is derived from an EMBL/GenBank/DDBJ whole genome shotgun (WGS) entry which is preliminary data.</text>
</comment>
<sequence>MDGIRTKLQDSGYNQGFKPKHYPFSPLAVQVMIEDLGKIIAVPMGVNNSEAEIRGAIEYNESIVLYGSRVDIWEI</sequence>
<reference evidence="1" key="1">
    <citation type="submission" date="2020-07" db="EMBL/GenBank/DDBJ databases">
        <title>Multicomponent nature underlies the extraordinary mechanical properties of spider dragline silk.</title>
        <authorList>
            <person name="Kono N."/>
            <person name="Nakamura H."/>
            <person name="Mori M."/>
            <person name="Yoshida Y."/>
            <person name="Ohtoshi R."/>
            <person name="Malay A.D."/>
            <person name="Moran D.A.P."/>
            <person name="Tomita M."/>
            <person name="Numata K."/>
            <person name="Arakawa K."/>
        </authorList>
    </citation>
    <scope>NUCLEOTIDE SEQUENCE</scope>
</reference>
<evidence type="ECO:0000313" key="1">
    <source>
        <dbReference type="EMBL" id="GFR04441.1"/>
    </source>
</evidence>
<organism evidence="1 2">
    <name type="scientific">Trichonephila clavata</name>
    <name type="common">Joro spider</name>
    <name type="synonym">Nephila clavata</name>
    <dbReference type="NCBI Taxonomy" id="2740835"/>
    <lineage>
        <taxon>Eukaryota</taxon>
        <taxon>Metazoa</taxon>
        <taxon>Ecdysozoa</taxon>
        <taxon>Arthropoda</taxon>
        <taxon>Chelicerata</taxon>
        <taxon>Arachnida</taxon>
        <taxon>Araneae</taxon>
        <taxon>Araneomorphae</taxon>
        <taxon>Entelegynae</taxon>
        <taxon>Araneoidea</taxon>
        <taxon>Nephilidae</taxon>
        <taxon>Trichonephila</taxon>
    </lineage>
</organism>
<gene>
    <name evidence="1" type="ORF">TNCT_83651</name>
</gene>
<evidence type="ECO:0000313" key="2">
    <source>
        <dbReference type="Proteomes" id="UP000887116"/>
    </source>
</evidence>
<dbReference type="EMBL" id="BMAO01035575">
    <property type="protein sequence ID" value="GFR04441.1"/>
    <property type="molecule type" value="Genomic_DNA"/>
</dbReference>
<proteinExistence type="predicted"/>
<accession>A0A8X6GGQ8</accession>
<dbReference type="Proteomes" id="UP000887116">
    <property type="component" value="Unassembled WGS sequence"/>
</dbReference>
<protein>
    <submittedName>
        <fullName evidence="1">Uncharacterized protein</fullName>
    </submittedName>
</protein>
<name>A0A8X6GGQ8_TRICU</name>